<protein>
    <submittedName>
        <fullName evidence="2">ARAD1D01518p</fullName>
    </submittedName>
</protein>
<keyword evidence="1" id="KW-0472">Membrane</keyword>
<proteinExistence type="predicted"/>
<evidence type="ECO:0000313" key="2">
    <source>
        <dbReference type="EMBL" id="CDP37002.1"/>
    </source>
</evidence>
<gene>
    <name evidence="2" type="ORF">GNLVRS02_ARAD1D01518g</name>
</gene>
<dbReference type="EMBL" id="HG937694">
    <property type="protein sequence ID" value="CDP37002.1"/>
    <property type="molecule type" value="Genomic_DNA"/>
</dbReference>
<evidence type="ECO:0000256" key="1">
    <source>
        <dbReference type="SAM" id="Phobius"/>
    </source>
</evidence>
<reference evidence="2" key="1">
    <citation type="submission" date="2014-02" db="EMBL/GenBank/DDBJ databases">
        <authorList>
            <person name="Genoscope - CEA"/>
        </authorList>
    </citation>
    <scope>NUCLEOTIDE SEQUENCE</scope>
    <source>
        <strain evidence="2">LS3</strain>
    </source>
</reference>
<sequence>MMSTSSGLISPARFAFHKPIIVYNLVMVQVGFCVAICRADEPHTMGLKPIPGMEETINRRRCRAAYDLRAAIAGARKIASMQVHGRKVVYAKAMIRKLCSNWSYSFIDVRPLFPEPNIAVAQTWLRPSCTVCTADNRKQG</sequence>
<reference evidence="2" key="2">
    <citation type="submission" date="2014-06" db="EMBL/GenBank/DDBJ databases">
        <title>The complete genome of Blastobotrys (Arxula) adeninivorans LS3 - a yeast of biotechnological interest.</title>
        <authorList>
            <person name="Kunze G."/>
            <person name="Gaillardin C."/>
            <person name="Czernicka M."/>
            <person name="Durrens P."/>
            <person name="Martin T."/>
            <person name="Boer E."/>
            <person name="Gabaldon T."/>
            <person name="Cruz J."/>
            <person name="Talla E."/>
            <person name="Marck C."/>
            <person name="Goffeau A."/>
            <person name="Barbe V."/>
            <person name="Baret P."/>
            <person name="Baronian K."/>
            <person name="Beier S."/>
            <person name="Bleykasten C."/>
            <person name="Bode R."/>
            <person name="Casaregola S."/>
            <person name="Despons L."/>
            <person name="Fairhead C."/>
            <person name="Giersberg M."/>
            <person name="Gierski P."/>
            <person name="Hahnel U."/>
            <person name="Hartmann A."/>
            <person name="Jankowska D."/>
            <person name="Jubin C."/>
            <person name="Jung P."/>
            <person name="Lafontaine I."/>
            <person name="Leh-Louis V."/>
            <person name="Lemaire M."/>
            <person name="Marcet-Houben M."/>
            <person name="Mascher M."/>
            <person name="Morel G."/>
            <person name="Richard G.-F."/>
            <person name="Riechen J."/>
            <person name="Sacerdot C."/>
            <person name="Sarkar A."/>
            <person name="Savel G."/>
            <person name="Schacherer J."/>
            <person name="Sherman D."/>
            <person name="Straub M.-L."/>
            <person name="Stein N."/>
            <person name="Thierry A."/>
            <person name="Trautwein-Schult A."/>
            <person name="Westhof E."/>
            <person name="Worch S."/>
            <person name="Dujon B."/>
            <person name="Souciet J.-L."/>
            <person name="Wincker P."/>
            <person name="Scholz U."/>
            <person name="Neuveglise N."/>
        </authorList>
    </citation>
    <scope>NUCLEOTIDE SEQUENCE</scope>
    <source>
        <strain evidence="2">LS3</strain>
    </source>
</reference>
<organism evidence="2">
    <name type="scientific">Blastobotrys adeninivorans</name>
    <name type="common">Yeast</name>
    <name type="synonym">Arxula adeninivorans</name>
    <dbReference type="NCBI Taxonomy" id="409370"/>
    <lineage>
        <taxon>Eukaryota</taxon>
        <taxon>Fungi</taxon>
        <taxon>Dikarya</taxon>
        <taxon>Ascomycota</taxon>
        <taxon>Saccharomycotina</taxon>
        <taxon>Dipodascomycetes</taxon>
        <taxon>Dipodascales</taxon>
        <taxon>Trichomonascaceae</taxon>
        <taxon>Blastobotrys</taxon>
    </lineage>
</organism>
<keyword evidence="1" id="KW-1133">Transmembrane helix</keyword>
<accession>A0A060TDM8</accession>
<feature type="transmembrane region" description="Helical" evidence="1">
    <location>
        <begin position="20"/>
        <end position="39"/>
    </location>
</feature>
<keyword evidence="1" id="KW-0812">Transmembrane</keyword>
<name>A0A060TDM8_BLAAD</name>
<dbReference type="AlphaFoldDB" id="A0A060TDM8"/>